<keyword evidence="1" id="KW-0472">Membrane</keyword>
<organism evidence="3 4">
    <name type="scientific">Fictibacillus arsenicus</name>
    <dbReference type="NCBI Taxonomy" id="255247"/>
    <lineage>
        <taxon>Bacteria</taxon>
        <taxon>Bacillati</taxon>
        <taxon>Bacillota</taxon>
        <taxon>Bacilli</taxon>
        <taxon>Bacillales</taxon>
        <taxon>Fictibacillaceae</taxon>
        <taxon>Fictibacillus</taxon>
    </lineage>
</organism>
<evidence type="ECO:0000313" key="3">
    <source>
        <dbReference type="EMBL" id="OOE13154.1"/>
    </source>
</evidence>
<dbReference type="AlphaFoldDB" id="A0A1V3G9P8"/>
<comment type="caution">
    <text evidence="3">The sequence shown here is derived from an EMBL/GenBank/DDBJ whole genome shotgun (WGS) entry which is preliminary data.</text>
</comment>
<gene>
    <name evidence="3" type="ORF">UN64_10565</name>
</gene>
<reference evidence="3 4" key="1">
    <citation type="submission" date="2016-11" db="EMBL/GenBank/DDBJ databases">
        <authorList>
            <person name="Jaros S."/>
            <person name="Januszkiewicz K."/>
            <person name="Wedrychowicz H."/>
        </authorList>
    </citation>
    <scope>NUCLEOTIDE SEQUENCE [LARGE SCALE GENOMIC DNA]</scope>
    <source>
        <strain evidence="3 4">Con a/3</strain>
    </source>
</reference>
<evidence type="ECO:0000256" key="1">
    <source>
        <dbReference type="SAM" id="Phobius"/>
    </source>
</evidence>
<dbReference type="Proteomes" id="UP000188597">
    <property type="component" value="Unassembled WGS sequence"/>
</dbReference>
<feature type="chain" id="PRO_5012482965" evidence="2">
    <location>
        <begin position="19"/>
        <end position="142"/>
    </location>
</feature>
<sequence>MLLVGLFCTLIVPSKSLATSWAYPFVVWDGYIYIVNDEYVTEIDKEIGKVMRYSDMYEQPGNFSNVYEKGTKYYSIKDVSTDEAIAVEDGSGKYKKAIREKKYTFGNEDPSEDKSSDMAATLLILSAITIFLIIFVLKKIKR</sequence>
<evidence type="ECO:0000256" key="2">
    <source>
        <dbReference type="SAM" id="SignalP"/>
    </source>
</evidence>
<keyword evidence="1" id="KW-0812">Transmembrane</keyword>
<feature type="transmembrane region" description="Helical" evidence="1">
    <location>
        <begin position="118"/>
        <end position="137"/>
    </location>
</feature>
<protein>
    <submittedName>
        <fullName evidence="3">Uncharacterized protein</fullName>
    </submittedName>
</protein>
<name>A0A1V3G9P8_9BACL</name>
<keyword evidence="1" id="KW-1133">Transmembrane helix</keyword>
<proteinExistence type="predicted"/>
<feature type="signal peptide" evidence="2">
    <location>
        <begin position="1"/>
        <end position="18"/>
    </location>
</feature>
<accession>A0A1V3G9P8</accession>
<keyword evidence="2" id="KW-0732">Signal</keyword>
<evidence type="ECO:0000313" key="4">
    <source>
        <dbReference type="Proteomes" id="UP000188597"/>
    </source>
</evidence>
<dbReference type="EMBL" id="MQMF01000002">
    <property type="protein sequence ID" value="OOE13154.1"/>
    <property type="molecule type" value="Genomic_DNA"/>
</dbReference>